<keyword evidence="9" id="KW-0862">Zinc</keyword>
<keyword evidence="6" id="KW-0645">Protease</keyword>
<keyword evidence="10" id="KW-0809">Transit peptide</keyword>
<evidence type="ECO:0000256" key="11">
    <source>
        <dbReference type="ARBA" id="ARBA00023049"/>
    </source>
</evidence>
<comment type="catalytic activity">
    <reaction evidence="1">
        <text>Release of N-terminal transit peptides from precursor proteins imported into the mitochondrion, typically with Arg in position P2.</text>
        <dbReference type="EC" id="3.4.24.64"/>
    </reaction>
</comment>
<protein>
    <recommendedName>
        <fullName evidence="5">mitochondrial processing peptidase</fullName>
        <ecNumber evidence="5">3.4.24.64</ecNumber>
    </recommendedName>
    <alternativeName>
        <fullName evidence="13">Beta-MPP</fullName>
    </alternativeName>
</protein>
<dbReference type="GO" id="GO:0046872">
    <property type="term" value="F:metal ion binding"/>
    <property type="evidence" value="ECO:0007669"/>
    <property type="project" value="UniProtKB-KW"/>
</dbReference>
<accession>A0AAW1SMC2</accession>
<dbReference type="PANTHER" id="PTHR11851">
    <property type="entry name" value="METALLOPROTEASE"/>
    <property type="match status" value="1"/>
</dbReference>
<evidence type="ECO:0000256" key="9">
    <source>
        <dbReference type="ARBA" id="ARBA00022833"/>
    </source>
</evidence>
<dbReference type="PROSITE" id="PS00143">
    <property type="entry name" value="INSULINASE"/>
    <property type="match status" value="1"/>
</dbReference>
<evidence type="ECO:0000256" key="7">
    <source>
        <dbReference type="ARBA" id="ARBA00022723"/>
    </source>
</evidence>
<keyword evidence="7" id="KW-0479">Metal-binding</keyword>
<comment type="caution">
    <text evidence="17">The sequence shown here is derived from an EMBL/GenBank/DDBJ whole genome shotgun (WGS) entry which is preliminary data.</text>
</comment>
<dbReference type="GO" id="GO:0004222">
    <property type="term" value="F:metalloendopeptidase activity"/>
    <property type="evidence" value="ECO:0007669"/>
    <property type="project" value="UniProtKB-EC"/>
</dbReference>
<dbReference type="InterPro" id="IPR011249">
    <property type="entry name" value="Metalloenz_LuxS/M16"/>
</dbReference>
<comment type="subcellular location">
    <subcellularLocation>
        <location evidence="3">Mitochondrion</location>
    </subcellularLocation>
</comment>
<dbReference type="Proteomes" id="UP001445335">
    <property type="component" value="Unassembled WGS sequence"/>
</dbReference>
<keyword evidence="18" id="KW-1185">Reference proteome</keyword>
<gene>
    <name evidence="17" type="ORF">WJX81_008604</name>
</gene>
<dbReference type="AlphaFoldDB" id="A0AAW1SMC2"/>
<evidence type="ECO:0000256" key="13">
    <source>
        <dbReference type="ARBA" id="ARBA00031018"/>
    </source>
</evidence>
<evidence type="ECO:0000256" key="12">
    <source>
        <dbReference type="ARBA" id="ARBA00023128"/>
    </source>
</evidence>
<feature type="domain" description="Peptidase M16 C-terminal" evidence="16">
    <location>
        <begin position="200"/>
        <end position="387"/>
    </location>
</feature>
<dbReference type="InterPro" id="IPR007863">
    <property type="entry name" value="Peptidase_M16_C"/>
</dbReference>
<dbReference type="GO" id="GO:0005759">
    <property type="term" value="C:mitochondrial matrix"/>
    <property type="evidence" value="ECO:0007669"/>
    <property type="project" value="UniProtKB-ARBA"/>
</dbReference>
<proteinExistence type="inferred from homology"/>
<dbReference type="SUPFAM" id="SSF63411">
    <property type="entry name" value="LuxS/MPP-like metallohydrolase"/>
    <property type="match status" value="2"/>
</dbReference>
<dbReference type="GO" id="GO:0006508">
    <property type="term" value="P:proteolysis"/>
    <property type="evidence" value="ECO:0007669"/>
    <property type="project" value="UniProtKB-KW"/>
</dbReference>
<organism evidence="17 18">
    <name type="scientific">Elliptochloris bilobata</name>
    <dbReference type="NCBI Taxonomy" id="381761"/>
    <lineage>
        <taxon>Eukaryota</taxon>
        <taxon>Viridiplantae</taxon>
        <taxon>Chlorophyta</taxon>
        <taxon>core chlorophytes</taxon>
        <taxon>Trebouxiophyceae</taxon>
        <taxon>Trebouxiophyceae incertae sedis</taxon>
        <taxon>Elliptochloris clade</taxon>
        <taxon>Elliptochloris</taxon>
    </lineage>
</organism>
<evidence type="ECO:0000256" key="14">
    <source>
        <dbReference type="RuleBase" id="RU004447"/>
    </source>
</evidence>
<evidence type="ECO:0000313" key="18">
    <source>
        <dbReference type="Proteomes" id="UP001445335"/>
    </source>
</evidence>
<comment type="cofactor">
    <cofactor evidence="2">
        <name>Zn(2+)</name>
        <dbReference type="ChEBI" id="CHEBI:29105"/>
    </cofactor>
</comment>
<dbReference type="InterPro" id="IPR050361">
    <property type="entry name" value="MPP/UQCRC_Complex"/>
</dbReference>
<evidence type="ECO:0000256" key="6">
    <source>
        <dbReference type="ARBA" id="ARBA00022670"/>
    </source>
</evidence>
<evidence type="ECO:0000259" key="15">
    <source>
        <dbReference type="Pfam" id="PF00675"/>
    </source>
</evidence>
<comment type="similarity">
    <text evidence="4 14">Belongs to the peptidase M16 family.</text>
</comment>
<evidence type="ECO:0000256" key="1">
    <source>
        <dbReference type="ARBA" id="ARBA00001098"/>
    </source>
</evidence>
<sequence length="472" mass="52394">MAHALVDGPVDVPYLAHSRPVPEPFNDSVIFETYPETKVTTLPSGLRVASEATPFSETAVVGVWIDAGSRYETAANNGAAHFLEHMAFKGTKSRSVRQLEVEIEDMGGHLNAYTSRETTCYYAKVFKADVPKAVDILSDILQNSRLEESAIQRERDVILREMQEVEGVAEEVVFDHLHATAFQHSPLGRTILGPAENIKKLTRDDLADYIATHYKAPRMVVVGAGAVEHSQLVDLAGKAFGELPSGGPTTEELVKKDPALFTGSDVRIRDPDLPLLHFAVAFRGAAWTDPDSIALMVMQTMIGAWDKNAGSGPNMSSMLAQRVAINKLANSFMAFNTNYQDAGLFGVYAVCDQDASVDDLSWCIMRELSHMIYNVAEEDVQRARNQLKASILFSQDGPSGIAEDIGRQLLTYHRRLPKPELFARIDAVTPATIKRVAERFIYDQDLAIAAIGNVQNLPDYTWFRRRTYWLRY</sequence>
<dbReference type="EMBL" id="JALJOU010000001">
    <property type="protein sequence ID" value="KAK9846657.1"/>
    <property type="molecule type" value="Genomic_DNA"/>
</dbReference>
<evidence type="ECO:0000256" key="2">
    <source>
        <dbReference type="ARBA" id="ARBA00001947"/>
    </source>
</evidence>
<dbReference type="Gene3D" id="3.30.830.10">
    <property type="entry name" value="Metalloenzyme, LuxS/M16 peptidase-like"/>
    <property type="match status" value="2"/>
</dbReference>
<evidence type="ECO:0000259" key="16">
    <source>
        <dbReference type="Pfam" id="PF05193"/>
    </source>
</evidence>
<evidence type="ECO:0000313" key="17">
    <source>
        <dbReference type="EMBL" id="KAK9846657.1"/>
    </source>
</evidence>
<evidence type="ECO:0000256" key="8">
    <source>
        <dbReference type="ARBA" id="ARBA00022801"/>
    </source>
</evidence>
<evidence type="ECO:0000256" key="5">
    <source>
        <dbReference type="ARBA" id="ARBA00012299"/>
    </source>
</evidence>
<dbReference type="InterPro" id="IPR011765">
    <property type="entry name" value="Pept_M16_N"/>
</dbReference>
<dbReference type="Pfam" id="PF05193">
    <property type="entry name" value="Peptidase_M16_C"/>
    <property type="match status" value="1"/>
</dbReference>
<dbReference type="InterPro" id="IPR001431">
    <property type="entry name" value="Pept_M16_Zn_BS"/>
</dbReference>
<dbReference type="PANTHER" id="PTHR11851:SF149">
    <property type="entry name" value="GH01077P"/>
    <property type="match status" value="1"/>
</dbReference>
<reference evidence="17 18" key="1">
    <citation type="journal article" date="2024" name="Nat. Commun.">
        <title>Phylogenomics reveals the evolutionary origins of lichenization in chlorophyte algae.</title>
        <authorList>
            <person name="Puginier C."/>
            <person name="Libourel C."/>
            <person name="Otte J."/>
            <person name="Skaloud P."/>
            <person name="Haon M."/>
            <person name="Grisel S."/>
            <person name="Petersen M."/>
            <person name="Berrin J.G."/>
            <person name="Delaux P.M."/>
            <person name="Dal Grande F."/>
            <person name="Keller J."/>
        </authorList>
    </citation>
    <scope>NUCLEOTIDE SEQUENCE [LARGE SCALE GENOMIC DNA]</scope>
    <source>
        <strain evidence="17 18">SAG 245.80</strain>
    </source>
</reference>
<evidence type="ECO:0000256" key="3">
    <source>
        <dbReference type="ARBA" id="ARBA00004173"/>
    </source>
</evidence>
<dbReference type="FunFam" id="3.30.830.10:FF:000002">
    <property type="entry name" value="Mitochondrial-processing peptidase subunit beta"/>
    <property type="match status" value="1"/>
</dbReference>
<keyword evidence="11" id="KW-0482">Metalloprotease</keyword>
<keyword evidence="12" id="KW-0496">Mitochondrion</keyword>
<evidence type="ECO:0000256" key="4">
    <source>
        <dbReference type="ARBA" id="ARBA00007261"/>
    </source>
</evidence>
<feature type="domain" description="Peptidase M16 N-terminal" evidence="15">
    <location>
        <begin position="47"/>
        <end position="194"/>
    </location>
</feature>
<keyword evidence="8" id="KW-0378">Hydrolase</keyword>
<name>A0AAW1SMC2_9CHLO</name>
<dbReference type="Pfam" id="PF00675">
    <property type="entry name" value="Peptidase_M16"/>
    <property type="match status" value="1"/>
</dbReference>
<dbReference type="EC" id="3.4.24.64" evidence="5"/>
<dbReference type="FunFam" id="3.30.830.10:FF:000001">
    <property type="entry name" value="Mitochondrial-processing peptidase subunit beta, mitochondrial"/>
    <property type="match status" value="1"/>
</dbReference>
<evidence type="ECO:0000256" key="10">
    <source>
        <dbReference type="ARBA" id="ARBA00022946"/>
    </source>
</evidence>